<gene>
    <name evidence="1" type="ORF">GDO81_027143</name>
</gene>
<evidence type="ECO:0000313" key="1">
    <source>
        <dbReference type="EMBL" id="KAG8536083.1"/>
    </source>
</evidence>
<evidence type="ECO:0000313" key="2">
    <source>
        <dbReference type="Proteomes" id="UP000824782"/>
    </source>
</evidence>
<dbReference type="Proteomes" id="UP000824782">
    <property type="component" value="Unassembled WGS sequence"/>
</dbReference>
<reference evidence="1" key="1">
    <citation type="thesis" date="2020" institute="ProQuest LLC" country="789 East Eisenhower Parkway, Ann Arbor, MI, USA">
        <title>Comparative Genomics and Chromosome Evolution.</title>
        <authorList>
            <person name="Mudd A.B."/>
        </authorList>
    </citation>
    <scope>NUCLEOTIDE SEQUENCE</scope>
    <source>
        <strain evidence="1">237g6f4</strain>
        <tissue evidence="1">Blood</tissue>
    </source>
</reference>
<keyword evidence="2" id="KW-1185">Reference proteome</keyword>
<dbReference type="AlphaFoldDB" id="A0AAV6YQM1"/>
<dbReference type="GO" id="GO:0003676">
    <property type="term" value="F:nucleic acid binding"/>
    <property type="evidence" value="ECO:0007669"/>
    <property type="project" value="InterPro"/>
</dbReference>
<dbReference type="PANTHER" id="PTHR33050">
    <property type="entry name" value="REVERSE TRANSCRIPTASE DOMAIN-CONTAINING PROTEIN"/>
    <property type="match status" value="1"/>
</dbReference>
<dbReference type="CDD" id="cd09275">
    <property type="entry name" value="RNase_HI_RT_DIRS1"/>
    <property type="match status" value="1"/>
</dbReference>
<protein>
    <recommendedName>
        <fullName evidence="3">RNase H type-1 domain-containing protein</fullName>
    </recommendedName>
</protein>
<dbReference type="PANTHER" id="PTHR33050:SF7">
    <property type="entry name" value="RIBONUCLEASE H"/>
    <property type="match status" value="1"/>
</dbReference>
<accession>A0AAV6YQM1</accession>
<dbReference type="Gene3D" id="3.30.420.10">
    <property type="entry name" value="Ribonuclease H-like superfamily/Ribonuclease H"/>
    <property type="match status" value="1"/>
</dbReference>
<dbReference type="EMBL" id="WNYA01050672">
    <property type="protein sequence ID" value="KAG8536083.1"/>
    <property type="molecule type" value="Genomic_DNA"/>
</dbReference>
<comment type="caution">
    <text evidence="1">The sequence shown here is derived from an EMBL/GenBank/DDBJ whole genome shotgun (WGS) entry which is preliminary data.</text>
</comment>
<proteinExistence type="predicted"/>
<evidence type="ECO:0008006" key="3">
    <source>
        <dbReference type="Google" id="ProtNLM"/>
    </source>
</evidence>
<name>A0AAV6YQM1_ENGPU</name>
<sequence length="144" mass="16539">MIVQIDASQLVWGANVAGHPIQGQWPKLTKSRSSNYRELRVMLETLRVSTLKDQHVRIYTENITTVAYLCHHGGTRNPDLLSLSEKIFYWSENNVCSFSATHLKGEENQVPDHLSRQIIDQNECCINDIFMELTQKWGLPTINL</sequence>
<dbReference type="InterPro" id="IPR052055">
    <property type="entry name" value="Hepadnavirus_pol/RT"/>
</dbReference>
<organism evidence="1 2">
    <name type="scientific">Engystomops pustulosus</name>
    <name type="common">Tungara frog</name>
    <name type="synonym">Physalaemus pustulosus</name>
    <dbReference type="NCBI Taxonomy" id="76066"/>
    <lineage>
        <taxon>Eukaryota</taxon>
        <taxon>Metazoa</taxon>
        <taxon>Chordata</taxon>
        <taxon>Craniata</taxon>
        <taxon>Vertebrata</taxon>
        <taxon>Euteleostomi</taxon>
        <taxon>Amphibia</taxon>
        <taxon>Batrachia</taxon>
        <taxon>Anura</taxon>
        <taxon>Neobatrachia</taxon>
        <taxon>Hyloidea</taxon>
        <taxon>Leptodactylidae</taxon>
        <taxon>Leiuperinae</taxon>
        <taxon>Engystomops</taxon>
    </lineage>
</organism>
<dbReference type="InterPro" id="IPR036397">
    <property type="entry name" value="RNaseH_sf"/>
</dbReference>